<evidence type="ECO:0000256" key="6">
    <source>
        <dbReference type="ARBA" id="ARBA00022692"/>
    </source>
</evidence>
<comment type="cofactor">
    <cofactor evidence="1">
        <name>Ca(2+)</name>
        <dbReference type="ChEBI" id="CHEBI:29108"/>
    </cofactor>
</comment>
<comment type="catalytic activity">
    <reaction evidence="15">
        <text>a 1,2-diacyl-sn-glycerol + H2O = a 2-acylglycerol + a fatty acid + H(+)</text>
        <dbReference type="Rhea" id="RHEA:33275"/>
        <dbReference type="ChEBI" id="CHEBI:15377"/>
        <dbReference type="ChEBI" id="CHEBI:15378"/>
        <dbReference type="ChEBI" id="CHEBI:17389"/>
        <dbReference type="ChEBI" id="CHEBI:17815"/>
        <dbReference type="ChEBI" id="CHEBI:28868"/>
        <dbReference type="EC" id="3.1.1.116"/>
    </reaction>
    <physiologicalReaction direction="left-to-right" evidence="15">
        <dbReference type="Rhea" id="RHEA:33276"/>
    </physiologicalReaction>
</comment>
<keyword evidence="9" id="KW-0106">Calcium</keyword>
<evidence type="ECO:0000256" key="5">
    <source>
        <dbReference type="ARBA" id="ARBA00022553"/>
    </source>
</evidence>
<dbReference type="GO" id="GO:0022008">
    <property type="term" value="P:neurogenesis"/>
    <property type="evidence" value="ECO:0007669"/>
    <property type="project" value="TreeGrafter"/>
</dbReference>
<keyword evidence="12" id="KW-0443">Lipid metabolism</keyword>
<evidence type="ECO:0000313" key="26">
    <source>
        <dbReference type="Proteomes" id="UP001474421"/>
    </source>
</evidence>
<protein>
    <recommendedName>
        <fullName evidence="20">Diacylglycerol lipase-beta</fullName>
        <ecNumber evidence="16">3.1.1.116</ecNumber>
    </recommendedName>
    <alternativeName>
        <fullName evidence="22">PUFA-specific triacylglycerol lipase</fullName>
    </alternativeName>
    <alternativeName>
        <fullName evidence="21">Sn1-specific diacylglycerol lipase beta</fullName>
    </alternativeName>
</protein>
<evidence type="ECO:0000256" key="1">
    <source>
        <dbReference type="ARBA" id="ARBA00001913"/>
    </source>
</evidence>
<evidence type="ECO:0000256" key="9">
    <source>
        <dbReference type="ARBA" id="ARBA00022837"/>
    </source>
</evidence>
<dbReference type="GO" id="GO:0046340">
    <property type="term" value="P:diacylglycerol catabolic process"/>
    <property type="evidence" value="ECO:0007669"/>
    <property type="project" value="TreeGrafter"/>
</dbReference>
<comment type="similarity">
    <text evidence="3">Belongs to the AB hydrolase superfamily. Lipase family.</text>
</comment>
<evidence type="ECO:0000313" key="25">
    <source>
        <dbReference type="EMBL" id="KAK9393151.1"/>
    </source>
</evidence>
<dbReference type="SUPFAM" id="SSF53474">
    <property type="entry name" value="alpha/beta-Hydrolases"/>
    <property type="match status" value="1"/>
</dbReference>
<comment type="caution">
    <text evidence="25">The sequence shown here is derived from an EMBL/GenBank/DDBJ whole genome shotgun (WGS) entry which is preliminary data.</text>
</comment>
<feature type="domain" description="Fungal lipase-type" evidence="24">
    <location>
        <begin position="370"/>
        <end position="503"/>
    </location>
</feature>
<dbReference type="CDD" id="cd00519">
    <property type="entry name" value="Lipase_3"/>
    <property type="match status" value="1"/>
</dbReference>
<keyword evidence="8" id="KW-0378">Hydrolase</keyword>
<feature type="transmembrane region" description="Helical" evidence="23">
    <location>
        <begin position="20"/>
        <end position="42"/>
    </location>
</feature>
<evidence type="ECO:0000256" key="12">
    <source>
        <dbReference type="ARBA" id="ARBA00023098"/>
    </source>
</evidence>
<evidence type="ECO:0000256" key="2">
    <source>
        <dbReference type="ARBA" id="ARBA00004651"/>
    </source>
</evidence>
<comment type="catalytic activity">
    <reaction evidence="18">
        <text>1,2,3-tri-(5Z,8Z,11Z,14Z-eicosatetraenoyl)-glycerol + H2O = 1,2-di-(5Z,8Z,11Z,14Z-eicosatetraenoyl)-glycerol + (5Z,8Z,11Z,14Z)-eicosatetraenoate + H(+)</text>
        <dbReference type="Rhea" id="RHEA:63432"/>
        <dbReference type="ChEBI" id="CHEBI:15377"/>
        <dbReference type="ChEBI" id="CHEBI:15378"/>
        <dbReference type="ChEBI" id="CHEBI:32395"/>
        <dbReference type="ChEBI" id="CHEBI:147308"/>
        <dbReference type="ChEBI" id="CHEBI:228166"/>
    </reaction>
    <physiologicalReaction direction="left-to-right" evidence="18">
        <dbReference type="Rhea" id="RHEA:63433"/>
    </physiologicalReaction>
</comment>
<evidence type="ECO:0000256" key="10">
    <source>
        <dbReference type="ARBA" id="ARBA00022963"/>
    </source>
</evidence>
<gene>
    <name evidence="25" type="ORF">NXF25_016413</name>
</gene>
<evidence type="ECO:0000256" key="7">
    <source>
        <dbReference type="ARBA" id="ARBA00022723"/>
    </source>
</evidence>
<evidence type="ECO:0000256" key="19">
    <source>
        <dbReference type="ARBA" id="ARBA00056838"/>
    </source>
</evidence>
<name>A0AAW1ATQ8_CROAD</name>
<keyword evidence="11 23" id="KW-1133">Transmembrane helix</keyword>
<keyword evidence="10" id="KW-0442">Lipid degradation</keyword>
<evidence type="ECO:0000256" key="22">
    <source>
        <dbReference type="ARBA" id="ARBA00083401"/>
    </source>
</evidence>
<dbReference type="EC" id="3.1.1.116" evidence="16"/>
<keyword evidence="26" id="KW-1185">Reference proteome</keyword>
<dbReference type="GO" id="GO:0005737">
    <property type="term" value="C:cytoplasm"/>
    <property type="evidence" value="ECO:0007669"/>
    <property type="project" value="TreeGrafter"/>
</dbReference>
<keyword evidence="4" id="KW-1003">Cell membrane</keyword>
<evidence type="ECO:0000256" key="14">
    <source>
        <dbReference type="ARBA" id="ARBA00023369"/>
    </source>
</evidence>
<dbReference type="InterPro" id="IPR002921">
    <property type="entry name" value="Fungal_lipase-type"/>
</dbReference>
<dbReference type="EMBL" id="JAOTOJ010000014">
    <property type="protein sequence ID" value="KAK9393151.1"/>
    <property type="molecule type" value="Genomic_DNA"/>
</dbReference>
<dbReference type="GO" id="GO:0047372">
    <property type="term" value="F:monoacylglycerol lipase activity"/>
    <property type="evidence" value="ECO:0007669"/>
    <property type="project" value="UniProtKB-ARBA"/>
</dbReference>
<evidence type="ECO:0000256" key="11">
    <source>
        <dbReference type="ARBA" id="ARBA00022989"/>
    </source>
</evidence>
<accession>A0AAW1ATQ8</accession>
<evidence type="ECO:0000256" key="18">
    <source>
        <dbReference type="ARBA" id="ARBA00052740"/>
    </source>
</evidence>
<evidence type="ECO:0000256" key="13">
    <source>
        <dbReference type="ARBA" id="ARBA00023136"/>
    </source>
</evidence>
<dbReference type="GO" id="GO:0019369">
    <property type="term" value="P:arachidonate metabolic process"/>
    <property type="evidence" value="ECO:0007669"/>
    <property type="project" value="UniProtKB-ARBA"/>
</dbReference>
<reference evidence="25 26" key="1">
    <citation type="journal article" date="2024" name="Proc. Natl. Acad. Sci. U.S.A.">
        <title>The genetic regulatory architecture and epigenomic basis for age-related changes in rattlesnake venom.</title>
        <authorList>
            <person name="Hogan M.P."/>
            <person name="Holding M.L."/>
            <person name="Nystrom G.S."/>
            <person name="Colston T.J."/>
            <person name="Bartlett D.A."/>
            <person name="Mason A.J."/>
            <person name="Ellsworth S.A."/>
            <person name="Rautsaw R.M."/>
            <person name="Lawrence K.C."/>
            <person name="Strickland J.L."/>
            <person name="He B."/>
            <person name="Fraser P."/>
            <person name="Margres M.J."/>
            <person name="Gilbert D.M."/>
            <person name="Gibbs H.L."/>
            <person name="Parkinson C.L."/>
            <person name="Rokyta D.R."/>
        </authorList>
    </citation>
    <scope>NUCLEOTIDE SEQUENCE [LARGE SCALE GENOMIC DNA]</scope>
    <source>
        <strain evidence="25">DRR0105</strain>
    </source>
</reference>
<evidence type="ECO:0000256" key="8">
    <source>
        <dbReference type="ARBA" id="ARBA00022801"/>
    </source>
</evidence>
<dbReference type="GO" id="GO:0004806">
    <property type="term" value="F:triacylglycerol lipase activity"/>
    <property type="evidence" value="ECO:0007669"/>
    <property type="project" value="UniProtKB-EC"/>
</dbReference>
<dbReference type="GO" id="GO:0005886">
    <property type="term" value="C:plasma membrane"/>
    <property type="evidence" value="ECO:0007669"/>
    <property type="project" value="UniProtKB-SubCell"/>
</dbReference>
<evidence type="ECO:0000256" key="21">
    <source>
        <dbReference type="ARBA" id="ARBA00082880"/>
    </source>
</evidence>
<proteinExistence type="inferred from homology"/>
<keyword evidence="13 23" id="KW-0472">Membrane</keyword>
<comment type="subcellular location">
    <subcellularLocation>
        <location evidence="2">Cell membrane</location>
        <topology evidence="2">Multi-pass membrane protein</topology>
    </subcellularLocation>
</comment>
<comment type="catalytic activity">
    <reaction evidence="14">
        <text>a triacylglycerol + H2O = a diacylglycerol + a fatty acid + H(+)</text>
        <dbReference type="Rhea" id="RHEA:12044"/>
        <dbReference type="ChEBI" id="CHEBI:15377"/>
        <dbReference type="ChEBI" id="CHEBI:15378"/>
        <dbReference type="ChEBI" id="CHEBI:17855"/>
        <dbReference type="ChEBI" id="CHEBI:18035"/>
        <dbReference type="ChEBI" id="CHEBI:28868"/>
        <dbReference type="EC" id="3.1.1.3"/>
    </reaction>
    <physiologicalReaction direction="left-to-right" evidence="14">
        <dbReference type="Rhea" id="RHEA:12045"/>
    </physiologicalReaction>
</comment>
<dbReference type="GO" id="GO:0046872">
    <property type="term" value="F:metal ion binding"/>
    <property type="evidence" value="ECO:0007669"/>
    <property type="project" value="UniProtKB-KW"/>
</dbReference>
<dbReference type="PANTHER" id="PTHR45792">
    <property type="entry name" value="DIACYLGLYCEROL LIPASE HOMOLOG-RELATED"/>
    <property type="match status" value="1"/>
</dbReference>
<evidence type="ECO:0000256" key="16">
    <source>
        <dbReference type="ARBA" id="ARBA00026104"/>
    </source>
</evidence>
<dbReference type="Proteomes" id="UP001474421">
    <property type="component" value="Unassembled WGS sequence"/>
</dbReference>
<feature type="transmembrane region" description="Helical" evidence="23">
    <location>
        <begin position="54"/>
        <end position="78"/>
    </location>
</feature>
<sequence length="668" mass="74708">MPGLVFFGRRWGIGSDDFVFPGTFELFIRVTWWIGILVLYSIHKGQFNCTGSVLLNNYLLILLILLAFIVAALSSVIYTSMQGTISNPGPRKSLPKLLYVRLALYVPELVWAVVGTVWIANNRANCERAMIDAILGTVIVSWVIIVFTVVAVFIFFDPLGRKSVYLADYASRNLESSQSEQLFFNLKKRATRVWEKRIRLLCCCIMQNDDHRVAFTSIAELFSSYFSDTDLVPSDIAAGLTLLHQEQDKVEHSKDPDEVLTQPPSPPAAELEVELENAAHYMKFAAAAYGWPYYVMVNPFTGLCKLRGFCCRNSPEQTEIIGSDYLNMHFGSILQTTGLQNRDFIHISLHNKIFEIPFFVALDHQKEAIVVAVRGTLSCEDILTDLSADCESLTLEDVLENGLVHKGITQAANYIYRRLVNDGILNQALGIAPEYKLVVAGHSLGGGVASILSIMLKNSFPNLRCYAFSPPGGLLSKSLADYTKQFIVSVIVGKDIIPRLSMLNLEELKKRIVRIVANCNKPKYQILLHGCWYEVFGGKPDNFPTELDGRNQDALTQPLLAEENLMAQQSPLYTSLDDNSPLGSSPQYPQLFLPGKVIHIVEEHSTKGWCFSEVKYSANWSRETAFGSILISPKMITDHWPDTVLRALQSLVQSDTSCISCRSQNEAF</sequence>
<comment type="catalytic activity">
    <reaction evidence="17">
        <text>1,2,3-(4Z,7Z,10Z,13Z,16Z,19Z-docosahexaenoyl)-glycerol + H2O = 1,2-di-(4Z,7Z,10Z,13Z,16Z,19Z-docosahexaenoyl)-glycerol + (4Z,7Z,10Z,13Z,16Z,19Z)-docosahexaenoate + H(+)</text>
        <dbReference type="Rhea" id="RHEA:63436"/>
        <dbReference type="ChEBI" id="CHEBI:15377"/>
        <dbReference type="ChEBI" id="CHEBI:15378"/>
        <dbReference type="ChEBI" id="CHEBI:77016"/>
        <dbReference type="ChEBI" id="CHEBI:147311"/>
        <dbReference type="ChEBI" id="CHEBI:228170"/>
    </reaction>
</comment>
<dbReference type="InterPro" id="IPR052214">
    <property type="entry name" value="DAG_Lipase-Related"/>
</dbReference>
<keyword evidence="6 23" id="KW-0812">Transmembrane</keyword>
<dbReference type="AlphaFoldDB" id="A0AAW1ATQ8"/>
<dbReference type="InterPro" id="IPR029058">
    <property type="entry name" value="AB_hydrolase_fold"/>
</dbReference>
<evidence type="ECO:0000259" key="24">
    <source>
        <dbReference type="Pfam" id="PF01764"/>
    </source>
</evidence>
<evidence type="ECO:0000256" key="17">
    <source>
        <dbReference type="ARBA" id="ARBA00051030"/>
    </source>
</evidence>
<organism evidence="25 26">
    <name type="scientific">Crotalus adamanteus</name>
    <name type="common">Eastern diamondback rattlesnake</name>
    <dbReference type="NCBI Taxonomy" id="8729"/>
    <lineage>
        <taxon>Eukaryota</taxon>
        <taxon>Metazoa</taxon>
        <taxon>Chordata</taxon>
        <taxon>Craniata</taxon>
        <taxon>Vertebrata</taxon>
        <taxon>Euteleostomi</taxon>
        <taxon>Lepidosauria</taxon>
        <taxon>Squamata</taxon>
        <taxon>Bifurcata</taxon>
        <taxon>Unidentata</taxon>
        <taxon>Episquamata</taxon>
        <taxon>Toxicofera</taxon>
        <taxon>Serpentes</taxon>
        <taxon>Colubroidea</taxon>
        <taxon>Viperidae</taxon>
        <taxon>Crotalinae</taxon>
        <taxon>Crotalus</taxon>
    </lineage>
</organism>
<evidence type="ECO:0000256" key="4">
    <source>
        <dbReference type="ARBA" id="ARBA00022475"/>
    </source>
</evidence>
<keyword evidence="7" id="KW-0479">Metal-binding</keyword>
<dbReference type="FunFam" id="3.40.50.1820:FF:000064">
    <property type="entry name" value="Sn1-specific diacylglycerol lipase beta"/>
    <property type="match status" value="1"/>
</dbReference>
<evidence type="ECO:0000256" key="15">
    <source>
        <dbReference type="ARBA" id="ARBA00024531"/>
    </source>
</evidence>
<feature type="transmembrane region" description="Helical" evidence="23">
    <location>
        <begin position="98"/>
        <end position="121"/>
    </location>
</feature>
<feature type="transmembrane region" description="Helical" evidence="23">
    <location>
        <begin position="133"/>
        <end position="156"/>
    </location>
</feature>
<evidence type="ECO:0000256" key="23">
    <source>
        <dbReference type="SAM" id="Phobius"/>
    </source>
</evidence>
<comment type="function">
    <text evidence="19">Lipase that catalyzes the hydrolysis of arachidonic acid (AA)-esterified diacylglycerols (DAGs) to produce the principal endocannabinoid, 2-arachidonoylglycerol (2-AG) which can be further cleaved by downstream enzymes to release arachidonic acid (AA) for cyclooxygenase (COX)-mediated eicosanoid production. Preferentially hydrolyzes DAGs at the sn-1 position in a calcium-dependent manner and has negligible activity against other lipids including monoacylglycerols and phospholipids. Plays a key role in the regulation of 2-AG and AA pools utilized by COX1/2 to generate lipid mediators of macrophage and microglia inflammatory responses. Also functions as a polyunsaturated fatty acids-specific triacylglycerol lipase in macrophages. Plays an important role to support the metabolic and signaling demands of macrophages.</text>
</comment>
<evidence type="ECO:0000256" key="3">
    <source>
        <dbReference type="ARBA" id="ARBA00010701"/>
    </source>
</evidence>
<dbReference type="PANTHER" id="PTHR45792:SF2">
    <property type="entry name" value="DIACYLGLYCEROL LIPASE-BETA"/>
    <property type="match status" value="1"/>
</dbReference>
<evidence type="ECO:0000256" key="20">
    <source>
        <dbReference type="ARBA" id="ARBA00069149"/>
    </source>
</evidence>
<dbReference type="Pfam" id="PF01764">
    <property type="entry name" value="Lipase_3"/>
    <property type="match status" value="1"/>
</dbReference>
<keyword evidence="5" id="KW-0597">Phosphoprotein</keyword>
<dbReference type="Gene3D" id="3.40.50.1820">
    <property type="entry name" value="alpha/beta hydrolase"/>
    <property type="match status" value="1"/>
</dbReference>